<dbReference type="Proteomes" id="UP000017836">
    <property type="component" value="Unassembled WGS sequence"/>
</dbReference>
<evidence type="ECO:0000313" key="2">
    <source>
        <dbReference type="Proteomes" id="UP000017836"/>
    </source>
</evidence>
<dbReference type="AlphaFoldDB" id="W1NL12"/>
<reference evidence="2" key="1">
    <citation type="journal article" date="2013" name="Science">
        <title>The Amborella genome and the evolution of flowering plants.</title>
        <authorList>
            <consortium name="Amborella Genome Project"/>
        </authorList>
    </citation>
    <scope>NUCLEOTIDE SEQUENCE [LARGE SCALE GENOMIC DNA]</scope>
</reference>
<sequence length="63" mass="7126">MHDGQHSWQLHEEDKTLAAANHRDNHTRWLHGTVNSHGVLSVHGGEHAMWLHGEDETLATEAE</sequence>
<evidence type="ECO:0000313" key="1">
    <source>
        <dbReference type="EMBL" id="ERM95939.1"/>
    </source>
</evidence>
<dbReference type="HOGENOM" id="CLU_2888745_0_0_1"/>
<proteinExistence type="predicted"/>
<dbReference type="EMBL" id="KI397373">
    <property type="protein sequence ID" value="ERM95939.1"/>
    <property type="molecule type" value="Genomic_DNA"/>
</dbReference>
<gene>
    <name evidence="1" type="ORF">AMTR_s00060p00194470</name>
</gene>
<dbReference type="Gramene" id="ERM95939">
    <property type="protein sequence ID" value="ERM95939"/>
    <property type="gene ID" value="AMTR_s00060p00194470"/>
</dbReference>
<organism evidence="1 2">
    <name type="scientific">Amborella trichopoda</name>
    <dbReference type="NCBI Taxonomy" id="13333"/>
    <lineage>
        <taxon>Eukaryota</taxon>
        <taxon>Viridiplantae</taxon>
        <taxon>Streptophyta</taxon>
        <taxon>Embryophyta</taxon>
        <taxon>Tracheophyta</taxon>
        <taxon>Spermatophyta</taxon>
        <taxon>Magnoliopsida</taxon>
        <taxon>Amborellales</taxon>
        <taxon>Amborellaceae</taxon>
        <taxon>Amborella</taxon>
    </lineage>
</organism>
<name>W1NL12_AMBTC</name>
<protein>
    <submittedName>
        <fullName evidence="1">Uncharacterized protein</fullName>
    </submittedName>
</protein>
<keyword evidence="2" id="KW-1185">Reference proteome</keyword>
<accession>W1NL12</accession>